<keyword evidence="3" id="KW-1185">Reference proteome</keyword>
<dbReference type="RefSeq" id="WP_271292099.1">
    <property type="nucleotide sequence ID" value="NZ_JAPJZI010000001.1"/>
</dbReference>
<comment type="caution">
    <text evidence="2">The sequence shown here is derived from an EMBL/GenBank/DDBJ whole genome shotgun (WGS) entry which is preliminary data.</text>
</comment>
<dbReference type="EMBL" id="JAPJZI010000001">
    <property type="protein sequence ID" value="MDA5398600.1"/>
    <property type="molecule type" value="Genomic_DNA"/>
</dbReference>
<dbReference type="GO" id="GO:0032259">
    <property type="term" value="P:methylation"/>
    <property type="evidence" value="ECO:0007669"/>
    <property type="project" value="UniProtKB-KW"/>
</dbReference>
<dbReference type="GO" id="GO:0008168">
    <property type="term" value="F:methyltransferase activity"/>
    <property type="evidence" value="ECO:0007669"/>
    <property type="project" value="UniProtKB-KW"/>
</dbReference>
<dbReference type="InterPro" id="IPR029063">
    <property type="entry name" value="SAM-dependent_MTases_sf"/>
</dbReference>
<evidence type="ECO:0000259" key="1">
    <source>
        <dbReference type="Pfam" id="PF05050"/>
    </source>
</evidence>
<dbReference type="Proteomes" id="UP001151234">
    <property type="component" value="Unassembled WGS sequence"/>
</dbReference>
<evidence type="ECO:0000313" key="2">
    <source>
        <dbReference type="EMBL" id="MDA5398600.1"/>
    </source>
</evidence>
<dbReference type="SUPFAM" id="SSF53335">
    <property type="entry name" value="S-adenosyl-L-methionine-dependent methyltransferases"/>
    <property type="match status" value="1"/>
</dbReference>
<keyword evidence="2" id="KW-0489">Methyltransferase</keyword>
<feature type="domain" description="Methyltransferase FkbM" evidence="1">
    <location>
        <begin position="102"/>
        <end position="227"/>
    </location>
</feature>
<dbReference type="PANTHER" id="PTHR34203">
    <property type="entry name" value="METHYLTRANSFERASE, FKBM FAMILY PROTEIN"/>
    <property type="match status" value="1"/>
</dbReference>
<dbReference type="InterPro" id="IPR052514">
    <property type="entry name" value="SAM-dependent_MTase"/>
</dbReference>
<keyword evidence="2" id="KW-0808">Transferase</keyword>
<accession>A0A9X3UH87</accession>
<protein>
    <submittedName>
        <fullName evidence="2">FkbM family methyltransferase</fullName>
    </submittedName>
</protein>
<evidence type="ECO:0000313" key="3">
    <source>
        <dbReference type="Proteomes" id="UP001151234"/>
    </source>
</evidence>
<dbReference type="AlphaFoldDB" id="A0A9X3UH87"/>
<reference evidence="2" key="1">
    <citation type="submission" date="2022-11" db="EMBL/GenBank/DDBJ databases">
        <title>Draft genome sequence of Hoeflea poritis E7-10 and Hoeflea prorocentri PM5-8, separated from scleractinian coral Porites lutea and marine dinoflagellate.</title>
        <authorList>
            <person name="Zhang G."/>
            <person name="Wei Q."/>
            <person name="Cai L."/>
        </authorList>
    </citation>
    <scope>NUCLEOTIDE SEQUENCE</scope>
    <source>
        <strain evidence="2">PM5-8</strain>
    </source>
</reference>
<dbReference type="InterPro" id="IPR006342">
    <property type="entry name" value="FkbM_mtfrase"/>
</dbReference>
<gene>
    <name evidence="2" type="ORF">OQ273_08465</name>
</gene>
<name>A0A9X3UH87_9HYPH</name>
<sequence length="284" mass="31880">MKVRELDLISEFGARRPGIAPRLIWKLATHRNINRKTRKYIRKNFARGFPGPYDVEAEGVHLRAYPMENYCDRIAVGRGRLPEIPERQLIGPYLKPGMVFVDIGANIGTYSLFVAERCGGDARILAFEPHPRTFAKLSFNIKANGGRCIEAVNQGVGVKNERLRLYSSGGTNIGTASILPEAATDHEFVEVRIAPLAATLKNRLIERIDLLKIDIEGFEDRALLPLMSEENRPHWPGAVLIETVLKQHWQSDCISELESLGYRIAGDTGENLLLLHPMTEKLES</sequence>
<dbReference type="Gene3D" id="3.40.50.150">
    <property type="entry name" value="Vaccinia Virus protein VP39"/>
    <property type="match status" value="1"/>
</dbReference>
<dbReference type="Pfam" id="PF05050">
    <property type="entry name" value="Methyltransf_21"/>
    <property type="match status" value="1"/>
</dbReference>
<proteinExistence type="predicted"/>
<dbReference type="PANTHER" id="PTHR34203:SF15">
    <property type="entry name" value="SLL1173 PROTEIN"/>
    <property type="match status" value="1"/>
</dbReference>
<organism evidence="2 3">
    <name type="scientific">Hoeflea prorocentri</name>
    <dbReference type="NCBI Taxonomy" id="1922333"/>
    <lineage>
        <taxon>Bacteria</taxon>
        <taxon>Pseudomonadati</taxon>
        <taxon>Pseudomonadota</taxon>
        <taxon>Alphaproteobacteria</taxon>
        <taxon>Hyphomicrobiales</taxon>
        <taxon>Rhizobiaceae</taxon>
        <taxon>Hoeflea</taxon>
    </lineage>
</organism>
<dbReference type="NCBIfam" id="TIGR01444">
    <property type="entry name" value="fkbM_fam"/>
    <property type="match status" value="1"/>
</dbReference>